<dbReference type="InterPro" id="IPR003594">
    <property type="entry name" value="HATPase_dom"/>
</dbReference>
<dbReference type="PROSITE" id="PS50110">
    <property type="entry name" value="RESPONSE_REGULATORY"/>
    <property type="match status" value="1"/>
</dbReference>
<dbReference type="InterPro" id="IPR029016">
    <property type="entry name" value="GAF-like_dom_sf"/>
</dbReference>
<dbReference type="SUPFAM" id="SSF55874">
    <property type="entry name" value="ATPase domain of HSP90 chaperone/DNA topoisomerase II/histidine kinase"/>
    <property type="match status" value="1"/>
</dbReference>
<evidence type="ECO:0000259" key="9">
    <source>
        <dbReference type="PROSITE" id="PS50110"/>
    </source>
</evidence>
<feature type="compositionally biased region" description="Polar residues" evidence="7">
    <location>
        <begin position="373"/>
        <end position="382"/>
    </location>
</feature>
<feature type="domain" description="Histidine kinase" evidence="8">
    <location>
        <begin position="586"/>
        <end position="838"/>
    </location>
</feature>
<feature type="compositionally biased region" description="Polar residues" evidence="7">
    <location>
        <begin position="1000"/>
        <end position="1017"/>
    </location>
</feature>
<evidence type="ECO:0000256" key="5">
    <source>
        <dbReference type="ARBA" id="ARBA00022777"/>
    </source>
</evidence>
<dbReference type="InterPro" id="IPR036097">
    <property type="entry name" value="HisK_dim/P_sf"/>
</dbReference>
<gene>
    <name evidence="10" type="ORF">RHO25_007999</name>
</gene>
<dbReference type="GeneID" id="35431219"/>
<evidence type="ECO:0000256" key="4">
    <source>
        <dbReference type="ARBA" id="ARBA00022679"/>
    </source>
</evidence>
<dbReference type="PANTHER" id="PTHR43047:SF72">
    <property type="entry name" value="OSMOSENSING HISTIDINE PROTEIN KINASE SLN1"/>
    <property type="match status" value="1"/>
</dbReference>
<dbReference type="Pfam" id="PF00512">
    <property type="entry name" value="HisKA"/>
    <property type="match status" value="1"/>
</dbReference>
<dbReference type="PROSITE" id="PS50109">
    <property type="entry name" value="HIS_KIN"/>
    <property type="match status" value="1"/>
</dbReference>
<evidence type="ECO:0000256" key="2">
    <source>
        <dbReference type="ARBA" id="ARBA00012438"/>
    </source>
</evidence>
<feature type="region of interest" description="Disordered" evidence="7">
    <location>
        <begin position="365"/>
        <end position="403"/>
    </location>
</feature>
<keyword evidence="5" id="KW-0418">Kinase</keyword>
<protein>
    <recommendedName>
        <fullName evidence="2">histidine kinase</fullName>
        <ecNumber evidence="2">2.7.13.3</ecNumber>
    </recommendedName>
</protein>
<dbReference type="CDD" id="cd17546">
    <property type="entry name" value="REC_hyHK_CKI1_RcsC-like"/>
    <property type="match status" value="1"/>
</dbReference>
<dbReference type="InterPro" id="IPR005467">
    <property type="entry name" value="His_kinase_dom"/>
</dbReference>
<dbReference type="InterPro" id="IPR036890">
    <property type="entry name" value="HATPase_C_sf"/>
</dbReference>
<organism evidence="10 11">
    <name type="scientific">Cercospora beticola</name>
    <name type="common">Sugarbeet leaf spot fungus</name>
    <dbReference type="NCBI Taxonomy" id="122368"/>
    <lineage>
        <taxon>Eukaryota</taxon>
        <taxon>Fungi</taxon>
        <taxon>Dikarya</taxon>
        <taxon>Ascomycota</taxon>
        <taxon>Pezizomycotina</taxon>
        <taxon>Dothideomycetes</taxon>
        <taxon>Dothideomycetidae</taxon>
        <taxon>Mycosphaerellales</taxon>
        <taxon>Mycosphaerellaceae</taxon>
        <taxon>Cercospora</taxon>
    </lineage>
</organism>
<feature type="compositionally biased region" description="Low complexity" evidence="7">
    <location>
        <begin position="1070"/>
        <end position="1087"/>
    </location>
</feature>
<dbReference type="Gene3D" id="1.10.287.130">
    <property type="match status" value="1"/>
</dbReference>
<proteinExistence type="predicted"/>
<evidence type="ECO:0000256" key="6">
    <source>
        <dbReference type="PROSITE-ProRule" id="PRU00169"/>
    </source>
</evidence>
<feature type="region of interest" description="Disordered" evidence="7">
    <location>
        <begin position="1000"/>
        <end position="1097"/>
    </location>
</feature>
<evidence type="ECO:0000256" key="3">
    <source>
        <dbReference type="ARBA" id="ARBA00022553"/>
    </source>
</evidence>
<dbReference type="InterPro" id="IPR001789">
    <property type="entry name" value="Sig_transdc_resp-reg_receiver"/>
</dbReference>
<dbReference type="PANTHER" id="PTHR43047">
    <property type="entry name" value="TWO-COMPONENT HISTIDINE PROTEIN KINASE"/>
    <property type="match status" value="1"/>
</dbReference>
<reference evidence="10 11" key="1">
    <citation type="submission" date="2023-09" db="EMBL/GenBank/DDBJ databases">
        <title>Complete-Gapless Cercospora beticola genome.</title>
        <authorList>
            <person name="Wyatt N.A."/>
            <person name="Spanner R.E."/>
            <person name="Bolton M.D."/>
        </authorList>
    </citation>
    <scope>NUCLEOTIDE SEQUENCE [LARGE SCALE GENOMIC DNA]</scope>
    <source>
        <strain evidence="10">Cb09-40</strain>
    </source>
</reference>
<dbReference type="SUPFAM" id="SSF47384">
    <property type="entry name" value="Homodimeric domain of signal transducing histidine kinase"/>
    <property type="match status" value="1"/>
</dbReference>
<dbReference type="SUPFAM" id="SSF55781">
    <property type="entry name" value="GAF domain-like"/>
    <property type="match status" value="1"/>
</dbReference>
<dbReference type="Pfam" id="PF02518">
    <property type="entry name" value="HATPase_c"/>
    <property type="match status" value="1"/>
</dbReference>
<dbReference type="RefSeq" id="XP_023449518.2">
    <property type="nucleotide sequence ID" value="XM_023600156.2"/>
</dbReference>
<feature type="region of interest" description="Disordered" evidence="7">
    <location>
        <begin position="459"/>
        <end position="496"/>
    </location>
</feature>
<evidence type="ECO:0000256" key="7">
    <source>
        <dbReference type="SAM" id="MobiDB-lite"/>
    </source>
</evidence>
<feature type="region of interest" description="Disordered" evidence="7">
    <location>
        <begin position="1160"/>
        <end position="1181"/>
    </location>
</feature>
<dbReference type="SMART" id="SM00387">
    <property type="entry name" value="HATPase_c"/>
    <property type="match status" value="1"/>
</dbReference>
<keyword evidence="11" id="KW-1185">Reference proteome</keyword>
<feature type="domain" description="Response regulatory" evidence="9">
    <location>
        <begin position="1116"/>
        <end position="1262"/>
    </location>
</feature>
<evidence type="ECO:0000313" key="10">
    <source>
        <dbReference type="EMBL" id="WPB03361.1"/>
    </source>
</evidence>
<dbReference type="EMBL" id="CP134188">
    <property type="protein sequence ID" value="WPB03361.1"/>
    <property type="molecule type" value="Genomic_DNA"/>
</dbReference>
<keyword evidence="4" id="KW-0808">Transferase</keyword>
<dbReference type="PRINTS" id="PR00344">
    <property type="entry name" value="BCTRLSENSOR"/>
</dbReference>
<dbReference type="InterPro" id="IPR003661">
    <property type="entry name" value="HisK_dim/P_dom"/>
</dbReference>
<evidence type="ECO:0000313" key="11">
    <source>
        <dbReference type="Proteomes" id="UP001302367"/>
    </source>
</evidence>
<feature type="region of interest" description="Disordered" evidence="7">
    <location>
        <begin position="278"/>
        <end position="316"/>
    </location>
</feature>
<dbReference type="SMART" id="SM00448">
    <property type="entry name" value="REC"/>
    <property type="match status" value="1"/>
</dbReference>
<name>A0ABZ0NV15_CERBT</name>
<dbReference type="Gene3D" id="3.40.50.2300">
    <property type="match status" value="1"/>
</dbReference>
<comment type="catalytic activity">
    <reaction evidence="1">
        <text>ATP + protein L-histidine = ADP + protein N-phospho-L-histidine.</text>
        <dbReference type="EC" id="2.7.13.3"/>
    </reaction>
</comment>
<dbReference type="SMART" id="SM00388">
    <property type="entry name" value="HisKA"/>
    <property type="match status" value="1"/>
</dbReference>
<dbReference type="SUPFAM" id="SSF52172">
    <property type="entry name" value="CheY-like"/>
    <property type="match status" value="1"/>
</dbReference>
<dbReference type="CDD" id="cd00082">
    <property type="entry name" value="HisKA"/>
    <property type="match status" value="1"/>
</dbReference>
<dbReference type="Gene3D" id="3.30.450.40">
    <property type="match status" value="1"/>
</dbReference>
<dbReference type="Proteomes" id="UP001302367">
    <property type="component" value="Chromosome 5"/>
</dbReference>
<dbReference type="InterPro" id="IPR011006">
    <property type="entry name" value="CheY-like_superfamily"/>
</dbReference>
<sequence>MPAPPACGTAKQRKRIEARREREFYTYYDSVLAHVGVQPQFCDLNEPQAAADHVPSASCDTTLTSFTQLAALRLAAKRSMLFFFDAAFAYVIAESTRTLSLADDAVHAPEDALWLGFSRIPRGLSVCEVTVDLPSNQGSNAQEPGTAAVAHIINNLAEDTRFCNQPYVHNGPKARFYAGVPITTARGINIGALCVLDDRPRDGLDASQVDFLRSMATSVMSHLELVKAKQDNQRSHNMTSALGAFMDGTSEPADWWHRGARHPASHPNAHLRQQIDARSGVHGDPPSKNGPRASRRGETVVRQDPPNDESSSDGLATFGKSLVVNGLPARIAATMARAAGLLQTALTADAVIFLDVISRVGSISGAPGLARNGTETDTSHTSDVADAAHQGNQKSQNALASQAVPSHSAVLGAAFSHTGDANTKDEKSRAQVNFPDQVLRGLLRRYPYGQIWHFNADGDASDDEGYSSEELSSITSTTESAESDIGTGQTPAGKRAAKKLRARVKSGRIIQEIFPGVRSFMIIGIWRPAEERWFGAAVVLSYSPTRIFSYSSELSYMAAFCDVVLAQVASLEAQELGRSKKEFISSISHELRSPLHGILGSSEYLLEQEEDPTKLEMARSVNSCGTTLLDIINDLLEYSGLNQKTAKRKKSPHAQAMDKTSATAPTVMVSTLTEDAVDIAYLSFEHQNTGYHGLTDQVGNGPPVLILNIEAAESSEWLFPMPNAQWKRICLNLVTNALKYTPKGYVSVTLRKDCQSEAAEDHKRYITLIVEDSGIGMSQEFQDRDLFSAFRQEDSLAPGTGLGLNLVANIVKSMDGTVRVQSEAGVGTTVTVSIPFVHCTPTPLPESRPGSPPLSRHFWTVDFVGFDARGADADVQSPEAEANIRFLQSLRHYCSELGLDVQSVGDAHGHRSTFNIVWQPALDFAYPAYSAGSRSHPLSGSRLQTPAIVMCKSRTSAIQLQSSRSAIALPDEMSFLWPPISSAKLSTAISTLIMSSAGTQQEPMFSGHSGTRSNSIQIDPLPEHSRTRAHTSGSLSSDHAQENAGEPQGSADPKPFPEQGRMLAQRPQLTRSGSEPTTTSTSTTALTGNLRASFPIPQRPHHHVAPVATSGLTNISLLLVDDNAINLRILEAFAKKGGHAYRKAYNGQEAVDLYRNAAITGPGESRKGTSTSASDPQGDMTTMRKPEIILMDINMPIMDGFEATRAIRNFEQSAKVPRAAIIAVTGLGDTNAQDEAFACGMDVFLTKPLRMKDLLEVFASLDL</sequence>
<evidence type="ECO:0000259" key="8">
    <source>
        <dbReference type="PROSITE" id="PS50109"/>
    </source>
</evidence>
<feature type="compositionally biased region" description="Polar residues" evidence="7">
    <location>
        <begin position="390"/>
        <end position="403"/>
    </location>
</feature>
<dbReference type="EC" id="2.7.13.3" evidence="2"/>
<evidence type="ECO:0000256" key="1">
    <source>
        <dbReference type="ARBA" id="ARBA00000085"/>
    </source>
</evidence>
<accession>A0ABZ0NV15</accession>
<dbReference type="InterPro" id="IPR004358">
    <property type="entry name" value="Sig_transdc_His_kin-like_C"/>
</dbReference>
<dbReference type="Gene3D" id="3.30.565.10">
    <property type="entry name" value="Histidine kinase-like ATPase, C-terminal domain"/>
    <property type="match status" value="1"/>
</dbReference>
<keyword evidence="3 6" id="KW-0597">Phosphoprotein</keyword>
<feature type="modified residue" description="4-aspartylphosphate" evidence="6">
    <location>
        <position position="1192"/>
    </location>
</feature>
<dbReference type="Pfam" id="PF00072">
    <property type="entry name" value="Response_reg"/>
    <property type="match status" value="1"/>
</dbReference>
<feature type="compositionally biased region" description="Low complexity" evidence="7">
    <location>
        <begin position="468"/>
        <end position="480"/>
    </location>
</feature>